<dbReference type="RefSeq" id="WP_406857980.1">
    <property type="nucleotide sequence ID" value="NZ_CP157484.1"/>
</dbReference>
<accession>A0AAU7JLF1</accession>
<gene>
    <name evidence="3" type="ORF">ABEG18_10320</name>
</gene>
<feature type="chain" id="PRO_5043728167" evidence="2">
    <location>
        <begin position="31"/>
        <end position="372"/>
    </location>
</feature>
<keyword evidence="2" id="KW-0732">Signal</keyword>
<feature type="compositionally biased region" description="Pro residues" evidence="1">
    <location>
        <begin position="171"/>
        <end position="196"/>
    </location>
</feature>
<name>A0AAU7JLF1_9HYPH</name>
<protein>
    <submittedName>
        <fullName evidence="3">Uncharacterized protein</fullName>
    </submittedName>
</protein>
<evidence type="ECO:0000256" key="2">
    <source>
        <dbReference type="SAM" id="SignalP"/>
    </source>
</evidence>
<feature type="signal peptide" evidence="2">
    <location>
        <begin position="1"/>
        <end position="30"/>
    </location>
</feature>
<feature type="region of interest" description="Disordered" evidence="1">
    <location>
        <begin position="139"/>
        <end position="268"/>
    </location>
</feature>
<feature type="compositionally biased region" description="Low complexity" evidence="1">
    <location>
        <begin position="161"/>
        <end position="170"/>
    </location>
</feature>
<dbReference type="AlphaFoldDB" id="A0AAU7JLF1"/>
<proteinExistence type="predicted"/>
<reference evidence="3" key="1">
    <citation type="submission" date="2024-05" db="EMBL/GenBank/DDBJ databases">
        <authorList>
            <person name="Kim S."/>
            <person name="Heo J."/>
            <person name="Choi H."/>
            <person name="Choi Y."/>
            <person name="Kwon S.-W."/>
            <person name="Kim Y."/>
        </authorList>
    </citation>
    <scope>NUCLEOTIDE SEQUENCE</scope>
    <source>
        <strain evidence="3">KACC 23698</strain>
    </source>
</reference>
<evidence type="ECO:0000256" key="1">
    <source>
        <dbReference type="SAM" id="MobiDB-lite"/>
    </source>
</evidence>
<evidence type="ECO:0000313" key="3">
    <source>
        <dbReference type="EMBL" id="XBO41130.1"/>
    </source>
</evidence>
<organism evidence="3">
    <name type="scientific">Alsobacter sp. KACC 23698</name>
    <dbReference type="NCBI Taxonomy" id="3149229"/>
    <lineage>
        <taxon>Bacteria</taxon>
        <taxon>Pseudomonadati</taxon>
        <taxon>Pseudomonadota</taxon>
        <taxon>Alphaproteobacteria</taxon>
        <taxon>Hyphomicrobiales</taxon>
        <taxon>Alsobacteraceae</taxon>
        <taxon>Alsobacter</taxon>
    </lineage>
</organism>
<dbReference type="EMBL" id="CP157484">
    <property type="protein sequence ID" value="XBO41130.1"/>
    <property type="molecule type" value="Genomic_DNA"/>
</dbReference>
<feature type="compositionally biased region" description="Low complexity" evidence="1">
    <location>
        <begin position="197"/>
        <end position="207"/>
    </location>
</feature>
<sequence>MSKNPCNARLLTGAAGGLAIGLLAGHAALAQVPASTNASFEASLKQFCPAKNLEFLKPDVLAKTTDAFVRALPSDQRKRVSDLARPGAAACAGSADESCRTAALLGSIRYMDLSAPLAQKFCELSISCKDWFDCGEDRAPAAQQEASVAPPPQPAPPEPARPQQQAVAQPPASPQPRSEPPAATVPPPPAYYPPPVARAEPPAEAEPAPAPGRSAEVEAPAPVPLPPPRTAARARPELPRPDPSVADLETAARQPPARLEDDAAERAPGARGAVAGFYRALGRGDGIEAARYLIPEKRGRGPFSAAAMSRFYGGLRSPLRLEGVREIGPGTLRARYTFAARDGSVCRGDAVISVREGSSGPLIESIRALSGC</sequence>
<feature type="compositionally biased region" description="Pro residues" evidence="1">
    <location>
        <begin position="149"/>
        <end position="160"/>
    </location>
</feature>